<dbReference type="InterPro" id="IPR050832">
    <property type="entry name" value="Bact_Acetyltransf"/>
</dbReference>
<keyword evidence="1 4" id="KW-0808">Transferase</keyword>
<keyword evidence="2" id="KW-0012">Acyltransferase</keyword>
<dbReference type="AlphaFoldDB" id="V5SD25"/>
<organism evidence="4 5">
    <name type="scientific">Hyphomicrobium nitrativorans NL23</name>
    <dbReference type="NCBI Taxonomy" id="1029756"/>
    <lineage>
        <taxon>Bacteria</taxon>
        <taxon>Pseudomonadati</taxon>
        <taxon>Pseudomonadota</taxon>
        <taxon>Alphaproteobacteria</taxon>
        <taxon>Hyphomicrobiales</taxon>
        <taxon>Hyphomicrobiaceae</taxon>
        <taxon>Hyphomicrobium</taxon>
    </lineage>
</organism>
<evidence type="ECO:0000256" key="1">
    <source>
        <dbReference type="ARBA" id="ARBA00022679"/>
    </source>
</evidence>
<keyword evidence="5" id="KW-1185">Reference proteome</keyword>
<dbReference type="EMBL" id="CP006912">
    <property type="protein sequence ID" value="AHB48428.1"/>
    <property type="molecule type" value="Genomic_DNA"/>
</dbReference>
<evidence type="ECO:0000256" key="2">
    <source>
        <dbReference type="ARBA" id="ARBA00023315"/>
    </source>
</evidence>
<sequence>MLSPIVTRPVTPEDVPHISALHDRVFGPGRFARTAYRVREGLSDGDASRYCRCAMDGDRLIAALRMSEIAIGGTSGALLLGPLVVAPEYGGRGYGHGLIREAIAAARADGLKLIVLIGDEPYYGRLGFRPVPPGTMTFPGPVDPNRILALELQDGALAQYSGAISGR</sequence>
<dbReference type="GO" id="GO:0016747">
    <property type="term" value="F:acyltransferase activity, transferring groups other than amino-acyl groups"/>
    <property type="evidence" value="ECO:0007669"/>
    <property type="project" value="InterPro"/>
</dbReference>
<dbReference type="Gene3D" id="3.40.630.30">
    <property type="match status" value="1"/>
</dbReference>
<evidence type="ECO:0000313" key="4">
    <source>
        <dbReference type="EMBL" id="AHB48428.1"/>
    </source>
</evidence>
<name>V5SD25_9HYPH</name>
<reference evidence="4 5" key="1">
    <citation type="journal article" date="2014" name="Genome Announc.">
        <title>Complete Genome Sequence of Hyphomicrobium nitrativorans Strain NL23, a Denitrifying Bacterium Isolated from Biofilm of a Methanol-Fed Denitrification System Treating Seawater at the Montreal Biodome.</title>
        <authorList>
            <person name="Martineau C."/>
            <person name="Villeneuve C."/>
            <person name="Mauffrey F."/>
            <person name="Villemur R."/>
        </authorList>
    </citation>
    <scope>NUCLEOTIDE SEQUENCE [LARGE SCALE GENOMIC DNA]</scope>
    <source>
        <strain evidence="4">NL23</strain>
    </source>
</reference>
<dbReference type="STRING" id="1029756.W911_08530"/>
<dbReference type="Pfam" id="PF13527">
    <property type="entry name" value="Acetyltransf_9"/>
    <property type="match status" value="1"/>
</dbReference>
<gene>
    <name evidence="4" type="ORF">W911_08530</name>
</gene>
<dbReference type="SUPFAM" id="SSF55729">
    <property type="entry name" value="Acyl-CoA N-acyltransferases (Nat)"/>
    <property type="match status" value="1"/>
</dbReference>
<dbReference type="PROSITE" id="PS51186">
    <property type="entry name" value="GNAT"/>
    <property type="match status" value="1"/>
</dbReference>
<protein>
    <submittedName>
        <fullName evidence="4">GCN5 family acetyltransferase</fullName>
    </submittedName>
</protein>
<dbReference type="PANTHER" id="PTHR43877">
    <property type="entry name" value="AMINOALKYLPHOSPHONATE N-ACETYLTRANSFERASE-RELATED-RELATED"/>
    <property type="match status" value="1"/>
</dbReference>
<evidence type="ECO:0000313" key="5">
    <source>
        <dbReference type="Proteomes" id="UP000018542"/>
    </source>
</evidence>
<dbReference type="InterPro" id="IPR016181">
    <property type="entry name" value="Acyl_CoA_acyltransferase"/>
</dbReference>
<dbReference type="InterPro" id="IPR000182">
    <property type="entry name" value="GNAT_dom"/>
</dbReference>
<dbReference type="Proteomes" id="UP000018542">
    <property type="component" value="Chromosome"/>
</dbReference>
<feature type="domain" description="N-acetyltransferase" evidence="3">
    <location>
        <begin position="5"/>
        <end position="153"/>
    </location>
</feature>
<proteinExistence type="predicted"/>
<dbReference type="PATRIC" id="fig|1029756.8.peg.1780"/>
<dbReference type="RefSeq" id="WP_023787084.1">
    <property type="nucleotide sequence ID" value="NC_022997.1"/>
</dbReference>
<dbReference type="OrthoDB" id="9815099at2"/>
<dbReference type="KEGG" id="hni:W911_08530"/>
<evidence type="ECO:0000259" key="3">
    <source>
        <dbReference type="PROSITE" id="PS51186"/>
    </source>
</evidence>
<dbReference type="PANTHER" id="PTHR43877:SF1">
    <property type="entry name" value="ACETYLTRANSFERASE"/>
    <property type="match status" value="1"/>
</dbReference>
<accession>V5SD25</accession>
<dbReference type="HOGENOM" id="CLU_081840_0_2_5"/>